<evidence type="ECO:0000313" key="4">
    <source>
        <dbReference type="EMBL" id="GAA0593908.1"/>
    </source>
</evidence>
<dbReference type="InterPro" id="IPR036366">
    <property type="entry name" value="PGBDSf"/>
</dbReference>
<sequence>MTNTRSPLQDLNMRRAHNAPMDELHKTLETLEQRLKEMTEAQPVPAASKSDFLEAELPSRAEPRMSLADITASLDSQIAASAEKPMPRKFSAPLPKADLTFDEELARIESSVDILTAQNAETNGDDTSLRHARETAEHLQDELEALKRMMQTMAREESLRKLNHRWDQFDEKFEAFEQSQNQKAEAEFPELNSISDRLDDVRRAIDAMPQMQAVSIQPLEDRISGLAQSIEHMIGQKDEYAIPPVLDERLDEISRAILAGNMKRPDIEEIRRAEAVSQEVLSRMAELSQRIDFLSDNSSLPLQQIDTLAKQIRLIATYIDRALESGPALELEKVNTRLDDITRQLNTVESRFSMPQEAVFAALDQRFDALVLRLDEQFSQPSSNHDMMQSLEAQIASIAKQLSAPQDHHPLIKNLTPRLEQIETAVLKTREDTLDIARKAAEAAMEKFAAQAHQYDTSLVKELAEDMRALEKLARSNDERNVKSFDTVHSTLQKVVDRLSALEEQHKAPSLTAAAVAAPVAAPATKPRVKPAAETVKPTVEAPKQAAPAAKPLLSATKEPSATVSSDLSEVSVTRDLPVIQRSTELPDLNAIMKRVRGEPGLTSSLRQEKDLKSDVIAAARTAAQTAVQEAERISAEEQSEKGQEKAPKKSSFTQLIARQRKPIFLGIGAIMMALAALQAGEIYFNKSLVAPQPQMANSDTTVEDLIESNKVAEIAETEKAPVVAVTSPVAEEKTETALIEATAPSNPASKLEMAASETVASSAPAADPTVMTALPEMTAEAGPSALRKAAAGGDAMALFEIGNRYTDGVGTQADLTKAATFYAAAAARGFAPAQYRYGNLNEKGLGIPRNIDKAKHWYLKSAEKGNASAMHNLAVLYATGGDNAPDNKEAIKWFEKAAELDVKDSQYNLGILYAQGMGTKLDLEESYKWFALAAQSGDKDAAEKRDQVAKVLGSERLKQAEGKVALWKPKELDQTANSVTIPDSWVDENPVQTASVDMKKAVRNIQLILKKNGYDIGTADGLMGDKTRSAIKMFQQANGEEPTGEVNPQLVKLLLDHNK</sequence>
<dbReference type="SMART" id="SM00671">
    <property type="entry name" value="SEL1"/>
    <property type="match status" value="4"/>
</dbReference>
<dbReference type="Proteomes" id="UP001424441">
    <property type="component" value="Unassembled WGS sequence"/>
</dbReference>
<dbReference type="InterPro" id="IPR011990">
    <property type="entry name" value="TPR-like_helical_dom_sf"/>
</dbReference>
<dbReference type="EMBL" id="BAAADE010000001">
    <property type="protein sequence ID" value="GAA0593908.1"/>
    <property type="molecule type" value="Genomic_DNA"/>
</dbReference>
<dbReference type="InterPro" id="IPR002477">
    <property type="entry name" value="Peptidoglycan-bd-like"/>
</dbReference>
<evidence type="ECO:0000256" key="2">
    <source>
        <dbReference type="SAM" id="MobiDB-lite"/>
    </source>
</evidence>
<dbReference type="RefSeq" id="WP_343801218.1">
    <property type="nucleotide sequence ID" value="NZ_BAAADE010000001.1"/>
</dbReference>
<dbReference type="Gene3D" id="1.10.101.10">
    <property type="entry name" value="PGBD-like superfamily/PGBD"/>
    <property type="match status" value="1"/>
</dbReference>
<dbReference type="Pfam" id="PF08238">
    <property type="entry name" value="Sel1"/>
    <property type="match status" value="4"/>
</dbReference>
<feature type="region of interest" description="Disordered" evidence="2">
    <location>
        <begin position="629"/>
        <end position="653"/>
    </location>
</feature>
<dbReference type="InterPro" id="IPR036365">
    <property type="entry name" value="PGBD-like_sf"/>
</dbReference>
<dbReference type="SUPFAM" id="SSF81901">
    <property type="entry name" value="HCP-like"/>
    <property type="match status" value="1"/>
</dbReference>
<proteinExistence type="predicted"/>
<dbReference type="Gene3D" id="1.25.40.10">
    <property type="entry name" value="Tetratricopeptide repeat domain"/>
    <property type="match status" value="1"/>
</dbReference>
<evidence type="ECO:0000259" key="3">
    <source>
        <dbReference type="Pfam" id="PF01471"/>
    </source>
</evidence>
<evidence type="ECO:0000313" key="5">
    <source>
        <dbReference type="Proteomes" id="UP001424441"/>
    </source>
</evidence>
<dbReference type="Pfam" id="PF01471">
    <property type="entry name" value="PG_binding_1"/>
    <property type="match status" value="1"/>
</dbReference>
<feature type="coiled-coil region" evidence="1">
    <location>
        <begin position="129"/>
        <end position="156"/>
    </location>
</feature>
<keyword evidence="1" id="KW-0175">Coiled coil</keyword>
<feature type="region of interest" description="Disordered" evidence="2">
    <location>
        <begin position="1"/>
        <end position="22"/>
    </location>
</feature>
<gene>
    <name evidence="4" type="ORF">GCM10008943_06210</name>
</gene>
<evidence type="ECO:0000256" key="1">
    <source>
        <dbReference type="SAM" id="Coils"/>
    </source>
</evidence>
<dbReference type="PANTHER" id="PTHR11102:SF160">
    <property type="entry name" value="ERAD-ASSOCIATED E3 UBIQUITIN-PROTEIN LIGASE COMPONENT HRD3"/>
    <property type="match status" value="1"/>
</dbReference>
<organism evidence="4 5">
    <name type="scientific">Paenochrobactrum glaciei</name>
    <dbReference type="NCBI Taxonomy" id="486407"/>
    <lineage>
        <taxon>Bacteria</taxon>
        <taxon>Pseudomonadati</taxon>
        <taxon>Pseudomonadota</taxon>
        <taxon>Alphaproteobacteria</taxon>
        <taxon>Hyphomicrobiales</taxon>
        <taxon>Brucellaceae</taxon>
        <taxon>Paenochrobactrum</taxon>
    </lineage>
</organism>
<feature type="compositionally biased region" description="Basic and acidic residues" evidence="2">
    <location>
        <begin position="630"/>
        <end position="648"/>
    </location>
</feature>
<feature type="domain" description="Peptidoglycan binding-like" evidence="3">
    <location>
        <begin position="1002"/>
        <end position="1055"/>
    </location>
</feature>
<comment type="caution">
    <text evidence="4">The sequence shown here is derived from an EMBL/GenBank/DDBJ whole genome shotgun (WGS) entry which is preliminary data.</text>
</comment>
<dbReference type="InterPro" id="IPR050767">
    <property type="entry name" value="Sel1_AlgK"/>
</dbReference>
<protein>
    <submittedName>
        <fullName evidence="4">Peptidoglycan-binding protein</fullName>
    </submittedName>
</protein>
<dbReference type="InterPro" id="IPR006597">
    <property type="entry name" value="Sel1-like"/>
</dbReference>
<keyword evidence="5" id="KW-1185">Reference proteome</keyword>
<dbReference type="SUPFAM" id="SSF47090">
    <property type="entry name" value="PGBD-like"/>
    <property type="match status" value="1"/>
</dbReference>
<name>A0ABN1FMI5_9HYPH</name>
<dbReference type="PANTHER" id="PTHR11102">
    <property type="entry name" value="SEL-1-LIKE PROTEIN"/>
    <property type="match status" value="1"/>
</dbReference>
<reference evidence="4 5" key="1">
    <citation type="journal article" date="2019" name="Int. J. Syst. Evol. Microbiol.">
        <title>The Global Catalogue of Microorganisms (GCM) 10K type strain sequencing project: providing services to taxonomists for standard genome sequencing and annotation.</title>
        <authorList>
            <consortium name="The Broad Institute Genomics Platform"/>
            <consortium name="The Broad Institute Genome Sequencing Center for Infectious Disease"/>
            <person name="Wu L."/>
            <person name="Ma J."/>
        </authorList>
    </citation>
    <scope>NUCLEOTIDE SEQUENCE [LARGE SCALE GENOMIC DNA]</scope>
    <source>
        <strain evidence="4 5">JCM 15115</strain>
    </source>
</reference>
<accession>A0ABN1FMI5</accession>
<feature type="coiled-coil region" evidence="1">
    <location>
        <begin position="270"/>
        <end position="297"/>
    </location>
</feature>